<evidence type="ECO:0000313" key="3">
    <source>
        <dbReference type="Proteomes" id="UP000728032"/>
    </source>
</evidence>
<gene>
    <name evidence="2" type="ORF">ONB1V03_LOCUS12821</name>
</gene>
<dbReference type="InterPro" id="IPR006621">
    <property type="entry name" value="Nose-resist-to-fluoxetine_N"/>
</dbReference>
<dbReference type="Pfam" id="PF20146">
    <property type="entry name" value="NRF"/>
    <property type="match status" value="1"/>
</dbReference>
<dbReference type="AlphaFoldDB" id="A0A7R9MA08"/>
<dbReference type="OrthoDB" id="6912574at2759"/>
<dbReference type="PANTHER" id="PTHR11161:SF0">
    <property type="entry name" value="O-ACYLTRANSFERASE LIKE PROTEIN"/>
    <property type="match status" value="1"/>
</dbReference>
<dbReference type="Proteomes" id="UP000728032">
    <property type="component" value="Unassembled WGS sequence"/>
</dbReference>
<evidence type="ECO:0000259" key="1">
    <source>
        <dbReference type="Pfam" id="PF20146"/>
    </source>
</evidence>
<accession>A0A7R9MA08</accession>
<dbReference type="EMBL" id="OC925531">
    <property type="protein sequence ID" value="CAD7656181.1"/>
    <property type="molecule type" value="Genomic_DNA"/>
</dbReference>
<feature type="domain" description="Nose resistant-to-fluoxetine protein N-terminal" evidence="1">
    <location>
        <begin position="14"/>
        <end position="171"/>
    </location>
</feature>
<dbReference type="PANTHER" id="PTHR11161">
    <property type="entry name" value="O-ACYLTRANSFERASE"/>
    <property type="match status" value="1"/>
</dbReference>
<dbReference type="EMBL" id="CAJPVJ010010706">
    <property type="protein sequence ID" value="CAG2173368.1"/>
    <property type="molecule type" value="Genomic_DNA"/>
</dbReference>
<organism evidence="2">
    <name type="scientific">Oppiella nova</name>
    <dbReference type="NCBI Taxonomy" id="334625"/>
    <lineage>
        <taxon>Eukaryota</taxon>
        <taxon>Metazoa</taxon>
        <taxon>Ecdysozoa</taxon>
        <taxon>Arthropoda</taxon>
        <taxon>Chelicerata</taxon>
        <taxon>Arachnida</taxon>
        <taxon>Acari</taxon>
        <taxon>Acariformes</taxon>
        <taxon>Sarcoptiformes</taxon>
        <taxon>Oribatida</taxon>
        <taxon>Brachypylina</taxon>
        <taxon>Oppioidea</taxon>
        <taxon>Oppiidae</taxon>
        <taxon>Oppiella</taxon>
    </lineage>
</organism>
<keyword evidence="3" id="KW-1185">Reference proteome</keyword>
<protein>
    <recommendedName>
        <fullName evidence="1">Nose resistant-to-fluoxetine protein N-terminal domain-containing protein</fullName>
    </recommendedName>
</protein>
<dbReference type="InterPro" id="IPR052728">
    <property type="entry name" value="O2_lipid_transport_reg"/>
</dbReference>
<evidence type="ECO:0000313" key="2">
    <source>
        <dbReference type="EMBL" id="CAD7656181.1"/>
    </source>
</evidence>
<proteinExistence type="predicted"/>
<sequence>MSEALMTINLEPNCMTSLMRIMSAARNGEVWALKFFDAQPRPPSGMIDMSGPTFGNYDQCLSIESPDEEDKPKFYGQYCGMDAKDNMDLNPHTMPREYLENIGQKLPQNTAFNYKNFFNQFFENYRKVLYRMTPDDLLDGMEFAENQMFDNIRLMNGLCLPTTCNPVEVGKALTEFSYPITRLPMVMDHDCDYVGKPIKLNKYQMISMLVTYC</sequence>
<name>A0A7R9MA08_9ACAR</name>
<reference evidence="2" key="1">
    <citation type="submission" date="2020-11" db="EMBL/GenBank/DDBJ databases">
        <authorList>
            <person name="Tran Van P."/>
        </authorList>
    </citation>
    <scope>NUCLEOTIDE SEQUENCE</scope>
</reference>